<dbReference type="Pfam" id="PF03731">
    <property type="entry name" value="Ku_N"/>
    <property type="match status" value="1"/>
</dbReference>
<keyword evidence="9" id="KW-0067">ATP-binding</keyword>
<dbReference type="SUPFAM" id="SSF101420">
    <property type="entry name" value="C-terminal domain of Ku80"/>
    <property type="match status" value="1"/>
</dbReference>
<dbReference type="PANTHER" id="PTHR12604">
    <property type="entry name" value="KU AUTOANTIGEN DNA HELICASE"/>
    <property type="match status" value="1"/>
</dbReference>
<dbReference type="GO" id="GO:0016787">
    <property type="term" value="F:hydrolase activity"/>
    <property type="evidence" value="ECO:0007669"/>
    <property type="project" value="UniProtKB-KW"/>
</dbReference>
<evidence type="ECO:0000256" key="2">
    <source>
        <dbReference type="ARBA" id="ARBA00004286"/>
    </source>
</evidence>
<dbReference type="AlphaFoldDB" id="A0A8J8SXJ1"/>
<dbReference type="GO" id="GO:0042162">
    <property type="term" value="F:telomeric DNA binding"/>
    <property type="evidence" value="ECO:0007669"/>
    <property type="project" value="InterPro"/>
</dbReference>
<keyword evidence="10" id="KW-0238">DNA-binding</keyword>
<dbReference type="Proteomes" id="UP000785679">
    <property type="component" value="Unassembled WGS sequence"/>
</dbReference>
<dbReference type="Pfam" id="PF02735">
    <property type="entry name" value="Ku"/>
    <property type="match status" value="1"/>
</dbReference>
<sequence length="776" mass="87238">MNKEAIVVILDVSPTMKKALGGADGEENSSRIQVAIDSVKMLIEQKLLYSTNCEMGVVLMGTQKTDNHLADQIGGGQYANVTTFRAIEKLNLDALRSVTEGIACEDRAATKGDMVDGLIVAMDMMARHCGTKKYKRRIFVITDGERETKYDQDDFKTIASSMNETDTRLNVITLDFCEDLDEEDEEEEEPKPKVPNPNETKPQQKNREFLVKLTNKVKGAIFPASVAMQIYQQFKKKEVSARSKFRGNLDLARNLKLAVQIFSRTREETFPTLKKQSLVATESASAKDGLVKLDRSYAEVDDPDQAPVDPEKHTKAFQYGKQLVPVGKENEGVLKYKGGKKDGDEDENATQGGGVGDVQVQGDYERQFKLLGFTDQSKVPRHHFLGGVDIILPVRGAKNERAFAAMVNAMIEGHKVLIAKIIERKNADPKLVVLYPHISKKKPILYMVQLPTAEDLRDYQFPSLVPASEEQRTAARELIKALDLTRADPETGDTEERLKPELTFNPALQYFGQVVTHRIANPPEVAGTELPPLNQAVADYVRPDKELFEEAKDEVSAFEEAFPLQPVNDDENRKRQRVYWRDLIQREEQKNAEEAKQAAEEARVAAMKDKANAENGMLPGGPDQEVKEITSVDPIGDFKKMVNDRKVDRVNDAIVQMAAIIERFVKNSLKGDLYEKALQCLQELRATCIKEDEGGRYNEFLHRIKKMFMTGTWCDFYQLLCANGKHLSLVTHRETPTSSFVTDEESVKFLQVDQIGAGRAPEVKKPVEDDLMDEIE</sequence>
<dbReference type="GO" id="GO:0043564">
    <property type="term" value="C:Ku70:Ku80 complex"/>
    <property type="evidence" value="ECO:0007669"/>
    <property type="project" value="InterPro"/>
</dbReference>
<dbReference type="InterPro" id="IPR036465">
    <property type="entry name" value="vWFA_dom_sf"/>
</dbReference>
<evidence type="ECO:0000256" key="13">
    <source>
        <dbReference type="ARBA" id="ARBA00023242"/>
    </source>
</evidence>
<keyword evidence="6" id="KW-0227">DNA damage</keyword>
<keyword evidence="12" id="KW-0234">DNA repair</keyword>
<gene>
    <name evidence="16" type="ORF">FGO68_gene1642</name>
</gene>
<feature type="domain" description="VWFA" evidence="15">
    <location>
        <begin position="5"/>
        <end position="185"/>
    </location>
</feature>
<dbReference type="GO" id="GO:0005524">
    <property type="term" value="F:ATP binding"/>
    <property type="evidence" value="ECO:0007669"/>
    <property type="project" value="UniProtKB-KW"/>
</dbReference>
<organism evidence="16 17">
    <name type="scientific">Halteria grandinella</name>
    <dbReference type="NCBI Taxonomy" id="5974"/>
    <lineage>
        <taxon>Eukaryota</taxon>
        <taxon>Sar</taxon>
        <taxon>Alveolata</taxon>
        <taxon>Ciliophora</taxon>
        <taxon>Intramacronucleata</taxon>
        <taxon>Spirotrichea</taxon>
        <taxon>Stichotrichia</taxon>
        <taxon>Sporadotrichida</taxon>
        <taxon>Halteriidae</taxon>
        <taxon>Halteria</taxon>
    </lineage>
</organism>
<dbReference type="GO" id="GO:0005694">
    <property type="term" value="C:chromosome"/>
    <property type="evidence" value="ECO:0007669"/>
    <property type="project" value="UniProtKB-SubCell"/>
</dbReference>
<evidence type="ECO:0000256" key="14">
    <source>
        <dbReference type="SAM" id="MobiDB-lite"/>
    </source>
</evidence>
<feature type="region of interest" description="Disordered" evidence="14">
    <location>
        <begin position="337"/>
        <end position="357"/>
    </location>
</feature>
<dbReference type="GO" id="GO:0000723">
    <property type="term" value="P:telomere maintenance"/>
    <property type="evidence" value="ECO:0007669"/>
    <property type="project" value="InterPro"/>
</dbReference>
<comment type="caution">
    <text evidence="16">The sequence shown here is derived from an EMBL/GenBank/DDBJ whole genome shotgun (WGS) entry which is preliminary data.</text>
</comment>
<evidence type="ECO:0000256" key="8">
    <source>
        <dbReference type="ARBA" id="ARBA00022806"/>
    </source>
</evidence>
<evidence type="ECO:0000313" key="17">
    <source>
        <dbReference type="Proteomes" id="UP000785679"/>
    </source>
</evidence>
<evidence type="ECO:0000256" key="7">
    <source>
        <dbReference type="ARBA" id="ARBA00022801"/>
    </source>
</evidence>
<dbReference type="GO" id="GO:0004386">
    <property type="term" value="F:helicase activity"/>
    <property type="evidence" value="ECO:0007669"/>
    <property type="project" value="UniProtKB-KW"/>
</dbReference>
<evidence type="ECO:0000256" key="1">
    <source>
        <dbReference type="ARBA" id="ARBA00004123"/>
    </source>
</evidence>
<dbReference type="InterPro" id="IPR024193">
    <property type="entry name" value="Ku80"/>
</dbReference>
<evidence type="ECO:0000256" key="12">
    <source>
        <dbReference type="ARBA" id="ARBA00023204"/>
    </source>
</evidence>
<dbReference type="OrthoDB" id="30826at2759"/>
<dbReference type="Gene3D" id="3.40.50.410">
    <property type="entry name" value="von Willebrand factor, type A domain"/>
    <property type="match status" value="1"/>
</dbReference>
<comment type="subcellular location">
    <subcellularLocation>
        <location evidence="2">Chromosome</location>
    </subcellularLocation>
    <subcellularLocation>
        <location evidence="1">Nucleus</location>
    </subcellularLocation>
</comment>
<dbReference type="InterPro" id="IPR002035">
    <property type="entry name" value="VWF_A"/>
</dbReference>
<dbReference type="Gene3D" id="2.40.290.10">
    <property type="match status" value="1"/>
</dbReference>
<dbReference type="EMBL" id="RRYP01017782">
    <property type="protein sequence ID" value="TNV73953.1"/>
    <property type="molecule type" value="Genomic_DNA"/>
</dbReference>
<dbReference type="InterPro" id="IPR036494">
    <property type="entry name" value="Ku_C_sf"/>
</dbReference>
<dbReference type="InterPro" id="IPR016194">
    <property type="entry name" value="SPOC-like_C_dom_sf"/>
</dbReference>
<feature type="region of interest" description="Disordered" evidence="14">
    <location>
        <begin position="181"/>
        <end position="206"/>
    </location>
</feature>
<reference evidence="16" key="1">
    <citation type="submission" date="2019-06" db="EMBL/GenBank/DDBJ databases">
        <authorList>
            <person name="Zheng W."/>
        </authorList>
    </citation>
    <scope>NUCLEOTIDE SEQUENCE</scope>
    <source>
        <strain evidence="16">QDHG01</strain>
    </source>
</reference>
<accession>A0A8J8SXJ1</accession>
<evidence type="ECO:0000313" key="16">
    <source>
        <dbReference type="EMBL" id="TNV73953.1"/>
    </source>
</evidence>
<keyword evidence="4" id="KW-0158">Chromosome</keyword>
<keyword evidence="11" id="KW-0233">DNA recombination</keyword>
<evidence type="ECO:0000256" key="3">
    <source>
        <dbReference type="ARBA" id="ARBA00007726"/>
    </source>
</evidence>
<dbReference type="Gene3D" id="1.10.1600.10">
    <property type="match status" value="1"/>
</dbReference>
<dbReference type="InterPro" id="IPR014893">
    <property type="entry name" value="Ku_PK_bind"/>
</dbReference>
<evidence type="ECO:0000256" key="4">
    <source>
        <dbReference type="ARBA" id="ARBA00022454"/>
    </source>
</evidence>
<keyword evidence="8" id="KW-0347">Helicase</keyword>
<proteinExistence type="inferred from homology"/>
<dbReference type="GO" id="GO:0006303">
    <property type="term" value="P:double-strand break repair via nonhomologous end joining"/>
    <property type="evidence" value="ECO:0007669"/>
    <property type="project" value="InterPro"/>
</dbReference>
<dbReference type="Pfam" id="PF08785">
    <property type="entry name" value="Ku_PK_bind"/>
    <property type="match status" value="1"/>
</dbReference>
<evidence type="ECO:0000256" key="9">
    <source>
        <dbReference type="ARBA" id="ARBA00022840"/>
    </source>
</evidence>
<keyword evidence="13" id="KW-0539">Nucleus</keyword>
<evidence type="ECO:0000259" key="15">
    <source>
        <dbReference type="PROSITE" id="PS50234"/>
    </source>
</evidence>
<dbReference type="CDD" id="cd00873">
    <property type="entry name" value="KU80"/>
    <property type="match status" value="1"/>
</dbReference>
<dbReference type="SUPFAM" id="SSF53300">
    <property type="entry name" value="vWA-like"/>
    <property type="match status" value="1"/>
</dbReference>
<evidence type="ECO:0000256" key="10">
    <source>
        <dbReference type="ARBA" id="ARBA00023125"/>
    </source>
</evidence>
<dbReference type="GO" id="GO:0003684">
    <property type="term" value="F:damaged DNA binding"/>
    <property type="evidence" value="ECO:0007669"/>
    <property type="project" value="InterPro"/>
</dbReference>
<protein>
    <recommendedName>
        <fullName evidence="15">VWFA domain-containing protein</fullName>
    </recommendedName>
</protein>
<dbReference type="PANTHER" id="PTHR12604:SF4">
    <property type="entry name" value="X-RAY REPAIR CROSS-COMPLEMENTING PROTEIN 5"/>
    <property type="match status" value="1"/>
</dbReference>
<dbReference type="SUPFAM" id="SSF100939">
    <property type="entry name" value="SPOC domain-like"/>
    <property type="match status" value="1"/>
</dbReference>
<comment type="similarity">
    <text evidence="3">Belongs to the ku80 family.</text>
</comment>
<dbReference type="InterPro" id="IPR006164">
    <property type="entry name" value="DNA_bd_Ku70/Ku80"/>
</dbReference>
<dbReference type="Gene3D" id="1.25.40.240">
    <property type="entry name" value="Ku, C-terminal domain"/>
    <property type="match status" value="1"/>
</dbReference>
<name>A0A8J8SXJ1_HALGN</name>
<dbReference type="SMART" id="SM00559">
    <property type="entry name" value="Ku78"/>
    <property type="match status" value="1"/>
</dbReference>
<dbReference type="InterPro" id="IPR005161">
    <property type="entry name" value="Ku_N"/>
</dbReference>
<keyword evidence="17" id="KW-1185">Reference proteome</keyword>
<evidence type="ECO:0000256" key="5">
    <source>
        <dbReference type="ARBA" id="ARBA00022741"/>
    </source>
</evidence>
<keyword evidence="7" id="KW-0378">Hydrolase</keyword>
<dbReference type="GO" id="GO:0003690">
    <property type="term" value="F:double-stranded DNA binding"/>
    <property type="evidence" value="ECO:0007669"/>
    <property type="project" value="TreeGrafter"/>
</dbReference>
<evidence type="ECO:0000256" key="6">
    <source>
        <dbReference type="ARBA" id="ARBA00022763"/>
    </source>
</evidence>
<dbReference type="GO" id="GO:0006310">
    <property type="term" value="P:DNA recombination"/>
    <property type="evidence" value="ECO:0007669"/>
    <property type="project" value="UniProtKB-KW"/>
</dbReference>
<dbReference type="PROSITE" id="PS50234">
    <property type="entry name" value="VWFA"/>
    <property type="match status" value="1"/>
</dbReference>
<keyword evidence="5" id="KW-0547">Nucleotide-binding</keyword>
<evidence type="ECO:0000256" key="11">
    <source>
        <dbReference type="ARBA" id="ARBA00023172"/>
    </source>
</evidence>